<evidence type="ECO:0000313" key="1">
    <source>
        <dbReference type="EMBL" id="SEA42337.1"/>
    </source>
</evidence>
<dbReference type="EMBL" id="FNRI01000003">
    <property type="protein sequence ID" value="SEA42337.1"/>
    <property type="molecule type" value="Genomic_DNA"/>
</dbReference>
<organism evidence="1 2">
    <name type="scientific">Alistipes timonensis JC136</name>
    <dbReference type="NCBI Taxonomy" id="1033731"/>
    <lineage>
        <taxon>Bacteria</taxon>
        <taxon>Pseudomonadati</taxon>
        <taxon>Bacteroidota</taxon>
        <taxon>Bacteroidia</taxon>
        <taxon>Bacteroidales</taxon>
        <taxon>Rikenellaceae</taxon>
        <taxon>Alistipes</taxon>
    </lineage>
</organism>
<dbReference type="AlphaFoldDB" id="A0A1H4B2M5"/>
<proteinExistence type="predicted"/>
<dbReference type="STRING" id="1033731.SAMN05444145_103213"/>
<dbReference type="OrthoDB" id="1004831at2"/>
<name>A0A1H4B2M5_9BACT</name>
<reference evidence="1 2" key="1">
    <citation type="submission" date="2016-10" db="EMBL/GenBank/DDBJ databases">
        <authorList>
            <person name="de Groot N.N."/>
        </authorList>
    </citation>
    <scope>NUCLEOTIDE SEQUENCE [LARGE SCALE GENOMIC DNA]</scope>
    <source>
        <strain evidence="1 2">DSM 25383</strain>
    </source>
</reference>
<protein>
    <submittedName>
        <fullName evidence="1">Uncharacterized protein</fullName>
    </submittedName>
</protein>
<sequence>MQFTQIPQQYAPLGGKLRYAVGQAAAGNIDIRIVDAAAGIADAAGPVGDGSALLGAKRFAAVTEAGFDIAPYLRRRVQFVPATGGTGFHAAAGRTVTALVEAAMTGGAVEAVSPARTFRPGAGSAEAPCLLTSMPLSRLIPDGTCDELTLLTDGPCTVTVTALAGDTTSAESYRAAEAGLHLFRLDLRDFPDAESLTVDAGACGTVAYAVIPARQEAVRLAWRSRAGSVEHYSFPVVQTAVVRSVRQQAYGPDGRTAATAETDRETVLVSAYEGRQVLEALAELTAAPEVWIADGDSYTPVDIATDEAIVQRHGTLSCLEIAVRPKRKTRTSWN</sequence>
<gene>
    <name evidence="1" type="ORF">SAMN05444145_103213</name>
</gene>
<dbReference type="Proteomes" id="UP000183253">
    <property type="component" value="Unassembled WGS sequence"/>
</dbReference>
<evidence type="ECO:0000313" key="2">
    <source>
        <dbReference type="Proteomes" id="UP000183253"/>
    </source>
</evidence>
<dbReference type="RefSeq" id="WP_010261687.1">
    <property type="nucleotide sequence ID" value="NZ_CAEG01000010.1"/>
</dbReference>
<accession>A0A1H4B2M5</accession>
<keyword evidence="2" id="KW-1185">Reference proteome</keyword>